<protein>
    <recommendedName>
        <fullName evidence="3">ADP-ribosyl cyclase/cyclic ADP-ribose hydrolase</fullName>
        <ecNumber evidence="3">3.2.2.6</ecNumber>
    </recommendedName>
</protein>
<dbReference type="Gene3D" id="1.25.10.10">
    <property type="entry name" value="Leucine-rich Repeat Variant"/>
    <property type="match status" value="1"/>
</dbReference>
<comment type="caution">
    <text evidence="14">The sequence shown here is derived from an EMBL/GenBank/DDBJ whole genome shotgun (WGS) entry which is preliminary data.</text>
</comment>
<feature type="region of interest" description="Disordered" evidence="11">
    <location>
        <begin position="319"/>
        <end position="339"/>
    </location>
</feature>
<dbReference type="GO" id="GO:0034128">
    <property type="term" value="P:negative regulation of MyD88-independent toll-like receptor signaling pathway"/>
    <property type="evidence" value="ECO:0007669"/>
    <property type="project" value="InterPro"/>
</dbReference>
<dbReference type="GO" id="GO:0030425">
    <property type="term" value="C:dendrite"/>
    <property type="evidence" value="ECO:0007669"/>
    <property type="project" value="TreeGrafter"/>
</dbReference>
<sequence length="1115" mass="124583">MGVVRRTCIGEEEAKSASGECSSRAVVVDSTSSAESIPTLFLGSTTERGKSKQQSLAKRKSHSVGQNSSICVAALRRPSSDGPTKACDRRRSSFSMCDIVAHCGGAGSIGSTESINELLKNAAACNGKESSLLETGPALMNQGAYDRARTVNNRRKNSIQYCMPKKLILQQHGSDDTDLEEDCSQSKEDRPITTPPPPPPPPVGPLQQDSFECTANESSYGEAETEDETFTATTEQRENLRNSSADESDSFELQSQRYSLDYSMDEEERRRQATMNASWRTQASVGNRHGSSPLASPMSIGRSMSYSVVPFGGFRQNPTGGSRSMVIGQTTPTVGGRQVVTKSRREPLPYGVFSDDRSSQLLFGRKGSFEYGAAKHLHTELLIYKHTLKGKLNKFQRLIDRSMSLIGIRHEESIADGCQMMSKVLKSAWTAPKIGSDLAHGLCDYVREVGYLETLVRMFIEPDSTEKIKASSGTALVECLSASNREFVVQKHYLDDLVNVAKTMKEGDGLKVSVSLFECLFKYSVDSNAKLIDLGALDHVLVACKATTCSKTLRFAALALANLSMYSDSECQQKMAQKNVPDWLFLLASSQDDLTRYYACLAICVLVSSKEIEAAVTKSGTLALVEPFLLAHKPEEFAHFDYKHQQGRSKEWLELLLPMLSAKRREPRSMAAFHFALEASVKKEQEALSLLLEIGAVDALKQVCSLPDEVAPKFATQALTIIGEEVPYKLSQQVPFWTVEDVQYWASQIGFENYSAQFAEQKVDGDLLLLLTDQELERDIGMRSGLLRKRFMRELESLKMAADYSCVDETHLDRFLVSVSPQFSVYTYQLLELGVDRSILPSLSNEILKNDCGITNPMHRMKLLQSIEECKHIDDLDIAILSKHIDIFISYRRSTGSQLASLIKVLLQLRGHKVFIDVDRLYAGNFDLSLLKNIQAAKHFILVLTPRSLDRCVGDIDCQDWVHREVKCALEHNKNLIPVFDPTFTWPEDNALPADIRAITRFNGVRWVHEYQEACVDKLEKFISGELNVNRGFFPLPQLAPFPRQLFLNPTAGGGINVSSNSSTDFEMHERMKVLRITSEYRLWRWAQNKRLNNNNPFDQDSSDDAYYCRNIVSV</sequence>
<evidence type="ECO:0000259" key="12">
    <source>
        <dbReference type="PROSITE" id="PS50104"/>
    </source>
</evidence>
<dbReference type="GO" id="GO:0007165">
    <property type="term" value="P:signal transduction"/>
    <property type="evidence" value="ECO:0007669"/>
    <property type="project" value="InterPro"/>
</dbReference>
<dbReference type="SMART" id="SM00255">
    <property type="entry name" value="TIR"/>
    <property type="match status" value="1"/>
</dbReference>
<evidence type="ECO:0000256" key="11">
    <source>
        <dbReference type="SAM" id="MobiDB-lite"/>
    </source>
</evidence>
<dbReference type="GO" id="GO:0019677">
    <property type="term" value="P:NAD+ catabolic process"/>
    <property type="evidence" value="ECO:0007669"/>
    <property type="project" value="UniProtKB-ARBA"/>
</dbReference>
<dbReference type="InterPro" id="IPR000157">
    <property type="entry name" value="TIR_dom"/>
</dbReference>
<dbReference type="EC" id="3.2.2.6" evidence="3"/>
<dbReference type="InterPro" id="IPR001660">
    <property type="entry name" value="SAM"/>
</dbReference>
<feature type="compositionally biased region" description="Polar residues" evidence="11">
    <location>
        <begin position="241"/>
        <end position="258"/>
    </location>
</feature>
<keyword evidence="8" id="KW-0391">Immunity</keyword>
<evidence type="ECO:0000256" key="8">
    <source>
        <dbReference type="ARBA" id="ARBA00022859"/>
    </source>
</evidence>
<feature type="compositionally biased region" description="Polar residues" evidence="11">
    <location>
        <begin position="207"/>
        <end position="219"/>
    </location>
</feature>
<comment type="similarity">
    <text evidence="2">Belongs to the SARM1 family.</text>
</comment>
<dbReference type="PROSITE" id="PS50104">
    <property type="entry name" value="TIR"/>
    <property type="match status" value="1"/>
</dbReference>
<evidence type="ECO:0000256" key="6">
    <source>
        <dbReference type="ARBA" id="ARBA00022737"/>
    </source>
</evidence>
<dbReference type="GO" id="GO:0035591">
    <property type="term" value="F:signaling adaptor activity"/>
    <property type="evidence" value="ECO:0007669"/>
    <property type="project" value="InterPro"/>
</dbReference>
<dbReference type="GO" id="GO:0061809">
    <property type="term" value="F:NAD+ nucleosidase activity, cyclic ADP-ribose generating"/>
    <property type="evidence" value="ECO:0007669"/>
    <property type="project" value="UniProtKB-EC"/>
</dbReference>
<gene>
    <name evidence="14" type="ORF">D917_09615</name>
</gene>
<dbReference type="GO" id="GO:0048678">
    <property type="term" value="P:response to axon injury"/>
    <property type="evidence" value="ECO:0007669"/>
    <property type="project" value="InterPro"/>
</dbReference>
<evidence type="ECO:0000256" key="1">
    <source>
        <dbReference type="ARBA" id="ARBA00004496"/>
    </source>
</evidence>
<dbReference type="InterPro" id="IPR035897">
    <property type="entry name" value="Toll_tir_struct_dom_sf"/>
</dbReference>
<evidence type="ECO:0000256" key="2">
    <source>
        <dbReference type="ARBA" id="ARBA00008291"/>
    </source>
</evidence>
<dbReference type="GO" id="GO:0005737">
    <property type="term" value="C:cytoplasm"/>
    <property type="evidence" value="ECO:0007669"/>
    <property type="project" value="UniProtKB-SubCell"/>
</dbReference>
<evidence type="ECO:0000256" key="5">
    <source>
        <dbReference type="ARBA" id="ARBA00022588"/>
    </source>
</evidence>
<reference evidence="14 15" key="1">
    <citation type="submission" date="2015-04" db="EMBL/GenBank/DDBJ databases">
        <title>Draft genome of the roundworm Trichinella nativa.</title>
        <authorList>
            <person name="Mitreva M."/>
        </authorList>
    </citation>
    <scope>NUCLEOTIDE SEQUENCE [LARGE SCALE GENOMIC DNA]</scope>
    <source>
        <strain evidence="14 15">ISS45</strain>
    </source>
</reference>
<dbReference type="InterPro" id="IPR011989">
    <property type="entry name" value="ARM-like"/>
</dbReference>
<dbReference type="InterPro" id="IPR016024">
    <property type="entry name" value="ARM-type_fold"/>
</dbReference>
<dbReference type="GO" id="GO:0045087">
    <property type="term" value="P:innate immune response"/>
    <property type="evidence" value="ECO:0007669"/>
    <property type="project" value="UniProtKB-KW"/>
</dbReference>
<keyword evidence="4" id="KW-0963">Cytoplasm</keyword>
<evidence type="ECO:0000256" key="7">
    <source>
        <dbReference type="ARBA" id="ARBA00022801"/>
    </source>
</evidence>
<dbReference type="SUPFAM" id="SSF48371">
    <property type="entry name" value="ARM repeat"/>
    <property type="match status" value="1"/>
</dbReference>
<keyword evidence="6" id="KW-0677">Repeat</keyword>
<dbReference type="GO" id="GO:0044297">
    <property type="term" value="C:cell body"/>
    <property type="evidence" value="ECO:0007669"/>
    <property type="project" value="UniProtKB-ARBA"/>
</dbReference>
<comment type="catalytic activity">
    <reaction evidence="10">
        <text>NAD(+) + H2O = ADP-D-ribose + nicotinamide + H(+)</text>
        <dbReference type="Rhea" id="RHEA:16301"/>
        <dbReference type="ChEBI" id="CHEBI:15377"/>
        <dbReference type="ChEBI" id="CHEBI:15378"/>
        <dbReference type="ChEBI" id="CHEBI:17154"/>
        <dbReference type="ChEBI" id="CHEBI:57540"/>
        <dbReference type="ChEBI" id="CHEBI:57967"/>
        <dbReference type="EC" id="3.2.2.6"/>
    </reaction>
    <physiologicalReaction direction="left-to-right" evidence="10">
        <dbReference type="Rhea" id="RHEA:16302"/>
    </physiologicalReaction>
</comment>
<feature type="compositionally biased region" description="Polar residues" evidence="11">
    <location>
        <begin position="43"/>
        <end position="56"/>
    </location>
</feature>
<dbReference type="SUPFAM" id="SSF47769">
    <property type="entry name" value="SAM/Pointed domain"/>
    <property type="match status" value="2"/>
</dbReference>
<dbReference type="InterPro" id="IPR013761">
    <property type="entry name" value="SAM/pointed_sf"/>
</dbReference>
<evidence type="ECO:0000256" key="4">
    <source>
        <dbReference type="ARBA" id="ARBA00022490"/>
    </source>
</evidence>
<evidence type="ECO:0000313" key="15">
    <source>
        <dbReference type="Proteomes" id="UP000243006"/>
    </source>
</evidence>
<keyword evidence="7" id="KW-0378">Hydrolase</keyword>
<feature type="region of interest" description="Disordered" evidence="11">
    <location>
        <begin position="43"/>
        <end position="62"/>
    </location>
</feature>
<dbReference type="SUPFAM" id="SSF52200">
    <property type="entry name" value="Toll/Interleukin receptor TIR domain"/>
    <property type="match status" value="1"/>
</dbReference>
<feature type="compositionally biased region" description="Polar residues" evidence="11">
    <location>
        <begin position="319"/>
        <end position="333"/>
    </location>
</feature>
<evidence type="ECO:0000256" key="3">
    <source>
        <dbReference type="ARBA" id="ARBA00011982"/>
    </source>
</evidence>
<dbReference type="Gene3D" id="3.40.50.10140">
    <property type="entry name" value="Toll/interleukin-1 receptor homology (TIR) domain"/>
    <property type="match status" value="1"/>
</dbReference>
<feature type="compositionally biased region" description="Polar residues" evidence="11">
    <location>
        <begin position="273"/>
        <end position="294"/>
    </location>
</feature>
<dbReference type="PANTHER" id="PTHR22998:SF1">
    <property type="entry name" value="NAD(+) HYDROLASE SARM1"/>
    <property type="match status" value="1"/>
</dbReference>
<comment type="subcellular location">
    <subcellularLocation>
        <location evidence="1">Cytoplasm</location>
    </subcellularLocation>
</comment>
<dbReference type="Proteomes" id="UP000243006">
    <property type="component" value="Unassembled WGS sequence"/>
</dbReference>
<name>A0A1Y3EFC1_9BILA</name>
<evidence type="ECO:0000256" key="10">
    <source>
        <dbReference type="ARBA" id="ARBA00047304"/>
    </source>
</evidence>
<dbReference type="SMART" id="SM00454">
    <property type="entry name" value="SAM"/>
    <property type="match status" value="2"/>
</dbReference>
<keyword evidence="5" id="KW-0399">Innate immunity</keyword>
<dbReference type="FunFam" id="1.10.150.50:FF:000043">
    <property type="entry name" value="Sterile alpha and TIR motif-containing 1"/>
    <property type="match status" value="1"/>
</dbReference>
<accession>A0A1Y3EFC1</accession>
<dbReference type="EMBL" id="LVZM01014354">
    <property type="protein sequence ID" value="OUC43685.1"/>
    <property type="molecule type" value="Genomic_DNA"/>
</dbReference>
<dbReference type="Pfam" id="PF00536">
    <property type="entry name" value="SAM_1"/>
    <property type="match status" value="1"/>
</dbReference>
<evidence type="ECO:0000259" key="13">
    <source>
        <dbReference type="PROSITE" id="PS50105"/>
    </source>
</evidence>
<dbReference type="Gene3D" id="1.10.150.50">
    <property type="entry name" value="Transcription Factor, Ets-1"/>
    <property type="match status" value="2"/>
</dbReference>
<dbReference type="PROSITE" id="PS50105">
    <property type="entry name" value="SAM_DOMAIN"/>
    <property type="match status" value="1"/>
</dbReference>
<proteinExistence type="inferred from homology"/>
<dbReference type="GO" id="GO:0003953">
    <property type="term" value="F:NAD+ nucleosidase activity"/>
    <property type="evidence" value="ECO:0007669"/>
    <property type="project" value="InterPro"/>
</dbReference>
<dbReference type="AlphaFoldDB" id="A0A1Y3EFC1"/>
<feature type="compositionally biased region" description="Pro residues" evidence="11">
    <location>
        <begin position="193"/>
        <end position="204"/>
    </location>
</feature>
<dbReference type="Pfam" id="PF07647">
    <property type="entry name" value="SAM_2"/>
    <property type="match status" value="1"/>
</dbReference>
<dbReference type="CDD" id="cd24153">
    <property type="entry name" value="SARM1_N"/>
    <property type="match status" value="1"/>
</dbReference>
<evidence type="ECO:0000313" key="14">
    <source>
        <dbReference type="EMBL" id="OUC43685.1"/>
    </source>
</evidence>
<keyword evidence="9" id="KW-0520">NAD</keyword>
<organism evidence="14 15">
    <name type="scientific">Trichinella nativa</name>
    <dbReference type="NCBI Taxonomy" id="6335"/>
    <lineage>
        <taxon>Eukaryota</taxon>
        <taxon>Metazoa</taxon>
        <taxon>Ecdysozoa</taxon>
        <taxon>Nematoda</taxon>
        <taxon>Enoplea</taxon>
        <taxon>Dorylaimia</taxon>
        <taxon>Trichinellida</taxon>
        <taxon>Trichinellidae</taxon>
        <taxon>Trichinella</taxon>
    </lineage>
</organism>
<dbReference type="Pfam" id="PF13676">
    <property type="entry name" value="TIR_2"/>
    <property type="match status" value="1"/>
</dbReference>
<dbReference type="PANTHER" id="PTHR22998">
    <property type="entry name" value="SARM1"/>
    <property type="match status" value="1"/>
</dbReference>
<evidence type="ECO:0000256" key="9">
    <source>
        <dbReference type="ARBA" id="ARBA00023027"/>
    </source>
</evidence>
<feature type="region of interest" description="Disordered" evidence="11">
    <location>
        <begin position="171"/>
        <end position="298"/>
    </location>
</feature>
<feature type="domain" description="SAM" evidence="13">
    <location>
        <begin position="737"/>
        <end position="801"/>
    </location>
</feature>
<feature type="domain" description="TIR" evidence="12">
    <location>
        <begin position="883"/>
        <end position="1027"/>
    </location>
</feature>
<dbReference type="InterPro" id="IPR039184">
    <property type="entry name" value="SARM1"/>
</dbReference>